<evidence type="ECO:0000313" key="5">
    <source>
        <dbReference type="Proteomes" id="UP001597063"/>
    </source>
</evidence>
<proteinExistence type="predicted"/>
<dbReference type="Proteomes" id="UP001597063">
    <property type="component" value="Unassembled WGS sequence"/>
</dbReference>
<name>A0ABW2XWG6_9ACTN</name>
<accession>A0ABW2XWG6</accession>
<organism evidence="4 5">
    <name type="scientific">Actinomadura fibrosa</name>
    <dbReference type="NCBI Taxonomy" id="111802"/>
    <lineage>
        <taxon>Bacteria</taxon>
        <taxon>Bacillati</taxon>
        <taxon>Actinomycetota</taxon>
        <taxon>Actinomycetes</taxon>
        <taxon>Streptosporangiales</taxon>
        <taxon>Thermomonosporaceae</taxon>
        <taxon>Actinomadura</taxon>
    </lineage>
</organism>
<evidence type="ECO:0000259" key="2">
    <source>
        <dbReference type="Pfam" id="PF13556"/>
    </source>
</evidence>
<dbReference type="Gene3D" id="1.10.10.2840">
    <property type="entry name" value="PucR C-terminal helix-turn-helix domain"/>
    <property type="match status" value="1"/>
</dbReference>
<dbReference type="Pfam" id="PF13556">
    <property type="entry name" value="HTH_30"/>
    <property type="match status" value="1"/>
</dbReference>
<dbReference type="InterPro" id="IPR025736">
    <property type="entry name" value="PucR_C-HTH_dom"/>
</dbReference>
<dbReference type="RefSeq" id="WP_131763252.1">
    <property type="nucleotide sequence ID" value="NZ_CAACUY010000311.1"/>
</dbReference>
<reference evidence="5" key="1">
    <citation type="journal article" date="2019" name="Int. J. Syst. Evol. Microbiol.">
        <title>The Global Catalogue of Microorganisms (GCM) 10K type strain sequencing project: providing services to taxonomists for standard genome sequencing and annotation.</title>
        <authorList>
            <consortium name="The Broad Institute Genomics Platform"/>
            <consortium name="The Broad Institute Genome Sequencing Center for Infectious Disease"/>
            <person name="Wu L."/>
            <person name="Ma J."/>
        </authorList>
    </citation>
    <scope>NUCLEOTIDE SEQUENCE [LARGE SCALE GENOMIC DNA]</scope>
    <source>
        <strain evidence="5">JCM 9371</strain>
    </source>
</reference>
<gene>
    <name evidence="4" type="ORF">ACFQZM_39740</name>
</gene>
<dbReference type="InterPro" id="IPR042070">
    <property type="entry name" value="PucR_C-HTH_sf"/>
</dbReference>
<dbReference type="InterPro" id="IPR058663">
    <property type="entry name" value="PucR-like_N"/>
</dbReference>
<feature type="domain" description="PucR-like N-terminal" evidence="3">
    <location>
        <begin position="18"/>
        <end position="179"/>
    </location>
</feature>
<dbReference type="Pfam" id="PF25906">
    <property type="entry name" value="PucR-like_N"/>
    <property type="match status" value="1"/>
</dbReference>
<evidence type="ECO:0000313" key="4">
    <source>
        <dbReference type="EMBL" id="MFD0690677.1"/>
    </source>
</evidence>
<evidence type="ECO:0000259" key="3">
    <source>
        <dbReference type="Pfam" id="PF25906"/>
    </source>
</evidence>
<feature type="region of interest" description="Disordered" evidence="1">
    <location>
        <begin position="1"/>
        <end position="22"/>
    </location>
</feature>
<dbReference type="EMBL" id="JBHTGP010000018">
    <property type="protein sequence ID" value="MFD0690677.1"/>
    <property type="molecule type" value="Genomic_DNA"/>
</dbReference>
<evidence type="ECO:0000256" key="1">
    <source>
        <dbReference type="SAM" id="MobiDB-lite"/>
    </source>
</evidence>
<protein>
    <submittedName>
        <fullName evidence="4">PucR family transcriptional regulator</fullName>
    </submittedName>
</protein>
<sequence>MTEQTIADAGAAPAGTPPPDLAPVLRPALPALAEEIAAEIRAAVPEFARPPRGRFGAGLRLGVEQGLRHFVERIADPAAPRDQAAGIYRSLGRGEYLEGRSLDPLQLAYRVGGRVAWRRFARVGHERGVAPERLYVLAEAILAYVEEISAHSVDAYAELAARTAGLLQRRRDRLLRLLLAEPAVTAPDGLHELAGAAQWPLPRTVTCVALRERWSARHVVGPALGPDVLMDLERPDPCLLVPDPDGPGRMDALRRGLRDVEFAVGPVVPLPGAPLSLRLARHALSLMRRGVFAGERQVDCEDHLPTLLLLGNENVARILVRRRLAGFADLRTEQHERLAETLLTWLATGASVPAVAARLCVHPQTIRYRLRQLRDLFGDLLNDPDWRFEMELALRIVRLLDTRERDRAPGAAGAGPAPERGADHMQLIY</sequence>
<feature type="domain" description="PucR C-terminal helix-turn-helix" evidence="2">
    <location>
        <begin position="338"/>
        <end position="396"/>
    </location>
</feature>
<dbReference type="PANTHER" id="PTHR33744">
    <property type="entry name" value="CARBOHYDRATE DIACID REGULATOR"/>
    <property type="match status" value="1"/>
</dbReference>
<dbReference type="InterPro" id="IPR051448">
    <property type="entry name" value="CdaR-like_regulators"/>
</dbReference>
<dbReference type="PANTHER" id="PTHR33744:SF1">
    <property type="entry name" value="DNA-BINDING TRANSCRIPTIONAL ACTIVATOR ADER"/>
    <property type="match status" value="1"/>
</dbReference>
<comment type="caution">
    <text evidence="4">The sequence shown here is derived from an EMBL/GenBank/DDBJ whole genome shotgun (WGS) entry which is preliminary data.</text>
</comment>
<keyword evidence="5" id="KW-1185">Reference proteome</keyword>